<dbReference type="GO" id="GO:0005634">
    <property type="term" value="C:nucleus"/>
    <property type="evidence" value="ECO:0007669"/>
    <property type="project" value="TreeGrafter"/>
</dbReference>
<accession>A0A1T3C4S8</accession>
<dbReference type="GO" id="GO:0005829">
    <property type="term" value="C:cytosol"/>
    <property type="evidence" value="ECO:0007669"/>
    <property type="project" value="TreeGrafter"/>
</dbReference>
<dbReference type="GO" id="GO:0006516">
    <property type="term" value="P:glycoprotein catabolic process"/>
    <property type="evidence" value="ECO:0007669"/>
    <property type="project" value="TreeGrafter"/>
</dbReference>
<feature type="domain" description="Transglutaminase-like" evidence="6">
    <location>
        <begin position="684"/>
        <end position="739"/>
    </location>
</feature>
<dbReference type="InterPro" id="IPR050883">
    <property type="entry name" value="PNGase"/>
</dbReference>
<keyword evidence="2" id="KW-0479">Metal-binding</keyword>
<keyword evidence="8" id="KW-1185">Reference proteome</keyword>
<evidence type="ECO:0000256" key="3">
    <source>
        <dbReference type="ARBA" id="ARBA00022833"/>
    </source>
</evidence>
<feature type="region of interest" description="Disordered" evidence="5">
    <location>
        <begin position="272"/>
        <end position="297"/>
    </location>
</feature>
<evidence type="ECO:0000313" key="8">
    <source>
        <dbReference type="Proteomes" id="UP000191004"/>
    </source>
</evidence>
<sequence length="888" mass="99090">MDSPSAKDDVLPDSGYATAMPSPEQSQTVAPVCGVSTIPTKTVPFPLPGEKNLLLFKREVVPATIARFNEIVPEIERLLVQYIRTANKLFSSTVSYRPMSIRYLVLGKSEADAKDCLVVFCPPSQCKRVKRFFDKHRAVKSLCEPPDLSAPSFRPVVKDLAPQLTVLQSGEEAQEFTGPTSIEVHCSSTPPSDKTLCGTPIRFTNHTGEARNGTLGGIIKLIHSDGFELYGLTAGHGLLDWEDYPLPAGDWDSIDDDDDDSIDEDMRELLELESSDGSISSPEPEATDPSSGHPEPKLEEMKISETWAFEHSQKLGNILPRPKHHTKGSGQYLDWALIEIDASKHQPNYHPSLKSKNLELTAAQKRLTPAALGQPAIMIGGSQGCIPGTLSSLPARLMLGNGQSFVNAYTLSLQDHTVCIGDSGSWVIDPLTYEVFGHIVATDMLGDAYVIPLQSIFEDIRTWHDAQSVNLPTAPDFGAKLLSNNAEHQKPSAPPYPAEEVPARSLMSIGGPSVLNEGASSSVFRPSEDPPPYDGKLEFNGSRNTQKFRKLLLAMSLTPTYYENPGLLDEALRLIPLDRIYSEAEEESQLFQAQAESMSLDRPEWGYEDCVIRALLRWFKRDFFVWVNNPPCDICLSPTIAQGSVAPTPEETASRAFRVELYRCSSPGCGTYVRFPRYAEAWKLLQTRRGRVGEWTNCFTLLCRAVGARVRWVWNAEDHVWTEVYSNHQQRWVHVDACEEIWDRPLFYANGLGKKMSYCIGFSYDGAADVTRRYVRQDGFALERNRCSEEDLEKIIREIKTIRRAKMTKEERFRLEKEDSHEDRELRGYILVTSIAKAAKATKDPPPGPSEDLSENTDGSQAPMKASEDAKSLLRQLERSSQLRLQDN</sequence>
<evidence type="ECO:0000313" key="7">
    <source>
        <dbReference type="EMBL" id="OPB36108.1"/>
    </source>
</evidence>
<proteinExistence type="inferred from homology"/>
<dbReference type="GO" id="GO:0000224">
    <property type="term" value="F:peptide-N4-(N-acetyl-beta-glucosaminyl)asparagine amidase activity"/>
    <property type="evidence" value="ECO:0007669"/>
    <property type="project" value="TreeGrafter"/>
</dbReference>
<organism evidence="7 8">
    <name type="scientific">Trichoderma guizhouense</name>
    <dbReference type="NCBI Taxonomy" id="1491466"/>
    <lineage>
        <taxon>Eukaryota</taxon>
        <taxon>Fungi</taxon>
        <taxon>Dikarya</taxon>
        <taxon>Ascomycota</taxon>
        <taxon>Pezizomycotina</taxon>
        <taxon>Sordariomycetes</taxon>
        <taxon>Hypocreomycetidae</taxon>
        <taxon>Hypocreales</taxon>
        <taxon>Hypocreaceae</taxon>
        <taxon>Trichoderma</taxon>
    </lineage>
</organism>
<dbReference type="Gene3D" id="3.10.620.30">
    <property type="match status" value="1"/>
</dbReference>
<name>A0A1T3C4S8_9HYPO</name>
<dbReference type="InterPro" id="IPR038765">
    <property type="entry name" value="Papain-like_cys_pep_sf"/>
</dbReference>
<keyword evidence="4" id="KW-0175">Coiled coil</keyword>
<evidence type="ECO:0000256" key="2">
    <source>
        <dbReference type="ARBA" id="ARBA00022723"/>
    </source>
</evidence>
<feature type="region of interest" description="Disordered" evidence="5">
    <location>
        <begin position="838"/>
        <end position="888"/>
    </location>
</feature>
<dbReference type="PANTHER" id="PTHR12143">
    <property type="entry name" value="PEPTIDE N-GLYCANASE PNGASE -RELATED"/>
    <property type="match status" value="1"/>
</dbReference>
<dbReference type="Pfam" id="PF01841">
    <property type="entry name" value="Transglut_core"/>
    <property type="match status" value="1"/>
</dbReference>
<dbReference type="SUPFAM" id="SSF54001">
    <property type="entry name" value="Cysteine proteinases"/>
    <property type="match status" value="1"/>
</dbReference>
<dbReference type="Gene3D" id="2.20.25.10">
    <property type="match status" value="1"/>
</dbReference>
<dbReference type="AlphaFoldDB" id="A0A1T3C4S8"/>
<dbReference type="EMBL" id="LVVK01000026">
    <property type="protein sequence ID" value="OPB36108.1"/>
    <property type="molecule type" value="Genomic_DNA"/>
</dbReference>
<evidence type="ECO:0000259" key="6">
    <source>
        <dbReference type="SMART" id="SM00460"/>
    </source>
</evidence>
<feature type="compositionally biased region" description="Basic and acidic residues" evidence="5">
    <location>
        <begin position="1"/>
        <end position="10"/>
    </location>
</feature>
<dbReference type="GO" id="GO:0046872">
    <property type="term" value="F:metal ion binding"/>
    <property type="evidence" value="ECO:0007669"/>
    <property type="project" value="UniProtKB-KW"/>
</dbReference>
<gene>
    <name evidence="7" type="ORF">A0O28_0108820</name>
</gene>
<feature type="coiled-coil region" evidence="4">
    <location>
        <begin position="785"/>
        <end position="812"/>
    </location>
</feature>
<keyword evidence="3" id="KW-0862">Zinc</keyword>
<reference evidence="7 8" key="1">
    <citation type="submission" date="2016-04" db="EMBL/GenBank/DDBJ databases">
        <title>Multiple horizontal gene transfer events from other fungi enriched the ability of the initially mycotrophic fungus Trichoderma (Ascomycota) to feed on dead plant biomass.</title>
        <authorList>
            <person name="Atanasova L."/>
            <person name="Chenthamara K."/>
            <person name="Zhang J."/>
            <person name="Grujic M."/>
            <person name="Henrissat B."/>
            <person name="Kuo A."/>
            <person name="Aertz A."/>
            <person name="Salamov A."/>
            <person name="Lipzen A."/>
            <person name="Labutti K."/>
            <person name="Barry K."/>
            <person name="Miao Y."/>
            <person name="Rahimi M.J."/>
            <person name="Shen Q."/>
            <person name="Grigoriev I.V."/>
            <person name="Kubicek C.P."/>
            <person name="Druzhinina I.S."/>
        </authorList>
    </citation>
    <scope>NUCLEOTIDE SEQUENCE [LARGE SCALE GENOMIC DNA]</scope>
    <source>
        <strain evidence="7 8">NJAU 4742</strain>
    </source>
</reference>
<dbReference type="Proteomes" id="UP000191004">
    <property type="component" value="Unassembled WGS sequence"/>
</dbReference>
<evidence type="ECO:0000256" key="5">
    <source>
        <dbReference type="SAM" id="MobiDB-lite"/>
    </source>
</evidence>
<evidence type="ECO:0000256" key="1">
    <source>
        <dbReference type="ARBA" id="ARBA00009390"/>
    </source>
</evidence>
<comment type="caution">
    <text evidence="7">The sequence shown here is derived from an EMBL/GenBank/DDBJ whole genome shotgun (WGS) entry which is preliminary data.</text>
</comment>
<feature type="compositionally biased region" description="Low complexity" evidence="5">
    <location>
        <begin position="879"/>
        <end position="888"/>
    </location>
</feature>
<dbReference type="OrthoDB" id="5865767at2759"/>
<comment type="similarity">
    <text evidence="1">Belongs to the transglutaminase-like superfamily. PNGase family.</text>
</comment>
<dbReference type="SMART" id="SM00460">
    <property type="entry name" value="TGc"/>
    <property type="match status" value="1"/>
</dbReference>
<feature type="region of interest" description="Disordered" evidence="5">
    <location>
        <begin position="1"/>
        <end position="25"/>
    </location>
</feature>
<evidence type="ECO:0000256" key="4">
    <source>
        <dbReference type="SAM" id="Coils"/>
    </source>
</evidence>
<dbReference type="PANTHER" id="PTHR12143:SF19">
    <property type="entry name" value="PEPTIDE-N(4)-(N-ACETYL-BETA-GLUCOSAMINYL)ASPARAGINE AMIDASE"/>
    <property type="match status" value="1"/>
</dbReference>
<feature type="compositionally biased region" description="Basic and acidic residues" evidence="5">
    <location>
        <begin position="866"/>
        <end position="878"/>
    </location>
</feature>
<protein>
    <recommendedName>
        <fullName evidence="6">Transglutaminase-like domain-containing protein</fullName>
    </recommendedName>
</protein>
<dbReference type="InterPro" id="IPR002931">
    <property type="entry name" value="Transglutaminase-like"/>
</dbReference>